<accession>A0A4R8MI75</accession>
<dbReference type="SFLD" id="SFLDG01129">
    <property type="entry name" value="C1.5:_HAD__Beta-PGM__Phosphata"/>
    <property type="match status" value="1"/>
</dbReference>
<dbReference type="Gene3D" id="1.10.150.240">
    <property type="entry name" value="Putative phosphatase, domain 2"/>
    <property type="match status" value="1"/>
</dbReference>
<dbReference type="InterPro" id="IPR050155">
    <property type="entry name" value="HAD-like_hydrolase_sf"/>
</dbReference>
<dbReference type="InterPro" id="IPR006439">
    <property type="entry name" value="HAD-SF_hydro_IA"/>
</dbReference>
<evidence type="ECO:0000256" key="4">
    <source>
        <dbReference type="ARBA" id="ARBA00013078"/>
    </source>
</evidence>
<dbReference type="EMBL" id="SORL01000002">
    <property type="protein sequence ID" value="TDY65364.1"/>
    <property type="molecule type" value="Genomic_DNA"/>
</dbReference>
<dbReference type="SFLD" id="SFLDS00003">
    <property type="entry name" value="Haloacid_Dehalogenase"/>
    <property type="match status" value="1"/>
</dbReference>
<dbReference type="GO" id="GO:0006281">
    <property type="term" value="P:DNA repair"/>
    <property type="evidence" value="ECO:0007669"/>
    <property type="project" value="TreeGrafter"/>
</dbReference>
<dbReference type="GO" id="GO:0005829">
    <property type="term" value="C:cytosol"/>
    <property type="evidence" value="ECO:0007669"/>
    <property type="project" value="TreeGrafter"/>
</dbReference>
<dbReference type="EC" id="3.1.3.18" evidence="4"/>
<proteinExistence type="inferred from homology"/>
<evidence type="ECO:0000256" key="2">
    <source>
        <dbReference type="ARBA" id="ARBA00004818"/>
    </source>
</evidence>
<keyword evidence="6" id="KW-1185">Reference proteome</keyword>
<dbReference type="InterPro" id="IPR041492">
    <property type="entry name" value="HAD_2"/>
</dbReference>
<dbReference type="SUPFAM" id="SSF56784">
    <property type="entry name" value="HAD-like"/>
    <property type="match status" value="1"/>
</dbReference>
<organism evidence="5 6">
    <name type="scientific">Algibacter lectus</name>
    <dbReference type="NCBI Taxonomy" id="221126"/>
    <lineage>
        <taxon>Bacteria</taxon>
        <taxon>Pseudomonadati</taxon>
        <taxon>Bacteroidota</taxon>
        <taxon>Flavobacteriia</taxon>
        <taxon>Flavobacteriales</taxon>
        <taxon>Flavobacteriaceae</taxon>
        <taxon>Algibacter</taxon>
    </lineage>
</organism>
<dbReference type="OrthoDB" id="9807630at2"/>
<dbReference type="PROSITE" id="PS01228">
    <property type="entry name" value="COF_1"/>
    <property type="match status" value="1"/>
</dbReference>
<evidence type="ECO:0000256" key="3">
    <source>
        <dbReference type="ARBA" id="ARBA00006171"/>
    </source>
</evidence>
<evidence type="ECO:0000256" key="1">
    <source>
        <dbReference type="ARBA" id="ARBA00000830"/>
    </source>
</evidence>
<dbReference type="Proteomes" id="UP000294824">
    <property type="component" value="Unassembled WGS sequence"/>
</dbReference>
<dbReference type="NCBIfam" id="TIGR01549">
    <property type="entry name" value="HAD-SF-IA-v1"/>
    <property type="match status" value="1"/>
</dbReference>
<dbReference type="GO" id="GO:0008967">
    <property type="term" value="F:phosphoglycolate phosphatase activity"/>
    <property type="evidence" value="ECO:0007669"/>
    <property type="project" value="UniProtKB-EC"/>
</dbReference>
<sequence>MIYKAVIFDLDGTLVNSIEDIADAMNTVLKSYNYPTHSYENYKNLVGSGIKNLVVNALPEYHRSELEINTCFEAMMKVYSLRCTNKTKPYKNIIELLNRLKSKQLKLGILSNKADVLTKKVVSTLFIDYFEIVLGLKIEADKKPNPNVALEICMLLDALPKETIFVGDTNIDMQTANNANMLAVGVAWGFRDKKELIDNGAEHILNTPMDLVALL</sequence>
<reference evidence="5 6" key="1">
    <citation type="submission" date="2019-03" db="EMBL/GenBank/DDBJ databases">
        <title>Genomic Encyclopedia of Type Strains, Phase III (KMG-III): the genomes of soil and plant-associated and newly described type strains.</title>
        <authorList>
            <person name="Whitman W."/>
        </authorList>
    </citation>
    <scope>NUCLEOTIDE SEQUENCE [LARGE SCALE GENOMIC DNA]</scope>
    <source>
        <strain evidence="5 6">CECT 8301</strain>
    </source>
</reference>
<dbReference type="AlphaFoldDB" id="A0A4R8MI75"/>
<dbReference type="InterPro" id="IPR036412">
    <property type="entry name" value="HAD-like_sf"/>
</dbReference>
<gene>
    <name evidence="5" type="ORF">DFQ06_0184</name>
</gene>
<dbReference type="Pfam" id="PF13419">
    <property type="entry name" value="HAD_2"/>
    <property type="match status" value="1"/>
</dbReference>
<dbReference type="InterPro" id="IPR023214">
    <property type="entry name" value="HAD_sf"/>
</dbReference>
<comment type="caution">
    <text evidence="5">The sequence shown here is derived from an EMBL/GenBank/DDBJ whole genome shotgun (WGS) entry which is preliminary data.</text>
</comment>
<dbReference type="InterPro" id="IPR023198">
    <property type="entry name" value="PGP-like_dom2"/>
</dbReference>
<dbReference type="SFLD" id="SFLDG01135">
    <property type="entry name" value="C1.5.6:_HAD__Beta-PGM__Phospha"/>
    <property type="match status" value="1"/>
</dbReference>
<comment type="pathway">
    <text evidence="2">Organic acid metabolism; glycolate biosynthesis; glycolate from 2-phosphoglycolate: step 1/1.</text>
</comment>
<evidence type="ECO:0000313" key="6">
    <source>
        <dbReference type="Proteomes" id="UP000294824"/>
    </source>
</evidence>
<dbReference type="Gene3D" id="3.40.50.1000">
    <property type="entry name" value="HAD superfamily/HAD-like"/>
    <property type="match status" value="1"/>
</dbReference>
<dbReference type="PANTHER" id="PTHR43434">
    <property type="entry name" value="PHOSPHOGLYCOLATE PHOSPHATASE"/>
    <property type="match status" value="1"/>
</dbReference>
<evidence type="ECO:0000313" key="5">
    <source>
        <dbReference type="EMBL" id="TDY65364.1"/>
    </source>
</evidence>
<comment type="catalytic activity">
    <reaction evidence="1">
        <text>2-phosphoglycolate + H2O = glycolate + phosphate</text>
        <dbReference type="Rhea" id="RHEA:14369"/>
        <dbReference type="ChEBI" id="CHEBI:15377"/>
        <dbReference type="ChEBI" id="CHEBI:29805"/>
        <dbReference type="ChEBI" id="CHEBI:43474"/>
        <dbReference type="ChEBI" id="CHEBI:58033"/>
        <dbReference type="EC" id="3.1.3.18"/>
    </reaction>
</comment>
<dbReference type="RefSeq" id="WP_042506936.1">
    <property type="nucleotide sequence ID" value="NZ_BBNQ01000030.1"/>
</dbReference>
<name>A0A4R8MI75_9FLAO</name>
<comment type="similarity">
    <text evidence="3">Belongs to the HAD-like hydrolase superfamily. CbbY/CbbZ/Gph/YieH family.</text>
</comment>
<protein>
    <recommendedName>
        <fullName evidence="4">phosphoglycolate phosphatase</fullName>
        <ecNumber evidence="4">3.1.3.18</ecNumber>
    </recommendedName>
</protein>
<dbReference type="PANTHER" id="PTHR43434:SF1">
    <property type="entry name" value="PHOSPHOGLYCOLATE PHOSPHATASE"/>
    <property type="match status" value="1"/>
</dbReference>